<dbReference type="HOGENOM" id="CLU_048373_0_1_1"/>
<comment type="similarity">
    <text evidence="3">Belongs to the BRX1 family.</text>
</comment>
<dbReference type="PANTHER" id="PTHR13634:SF0">
    <property type="entry name" value="RIBOSOME BIOGENESIS PROTEIN BRX1 HOMOLOG"/>
    <property type="match status" value="1"/>
</dbReference>
<dbReference type="PROSITE" id="PS50833">
    <property type="entry name" value="BRIX"/>
    <property type="match status" value="1"/>
</dbReference>
<dbReference type="InterPro" id="IPR007109">
    <property type="entry name" value="Brix"/>
</dbReference>
<dbReference type="FunFam" id="3.40.50.10480:FF:000003">
    <property type="entry name" value="Ribosome biogenesis protein BRX1"/>
    <property type="match status" value="1"/>
</dbReference>
<organism evidence="9 10">
    <name type="scientific">Trichoplax adhaerens</name>
    <name type="common">Trichoplax reptans</name>
    <dbReference type="NCBI Taxonomy" id="10228"/>
    <lineage>
        <taxon>Eukaryota</taxon>
        <taxon>Metazoa</taxon>
        <taxon>Placozoa</taxon>
        <taxon>Uniplacotomia</taxon>
        <taxon>Trichoplacea</taxon>
        <taxon>Trichoplacidae</taxon>
        <taxon>Trichoplax</taxon>
    </lineage>
</organism>
<evidence type="ECO:0000313" key="9">
    <source>
        <dbReference type="EMBL" id="EDV21298.1"/>
    </source>
</evidence>
<evidence type="ECO:0000256" key="6">
    <source>
        <dbReference type="ARBA" id="ARBA00023242"/>
    </source>
</evidence>
<keyword evidence="10" id="KW-1185">Reference proteome</keyword>
<accession>B3S7I8</accession>
<dbReference type="Pfam" id="PF04427">
    <property type="entry name" value="Brix"/>
    <property type="match status" value="1"/>
</dbReference>
<dbReference type="STRING" id="10228.B3S7I8"/>
<dbReference type="OrthoDB" id="1638493at2759"/>
<name>B3S7I8_TRIAD</name>
<dbReference type="SMART" id="SM00879">
    <property type="entry name" value="Brix"/>
    <property type="match status" value="1"/>
</dbReference>
<dbReference type="SUPFAM" id="SSF52954">
    <property type="entry name" value="Class II aaRS ABD-related"/>
    <property type="match status" value="1"/>
</dbReference>
<dbReference type="AlphaFoldDB" id="B3S7I8"/>
<dbReference type="OMA" id="YRHRHLM"/>
<dbReference type="GO" id="GO:0005730">
    <property type="term" value="C:nucleolus"/>
    <property type="evidence" value="ECO:0000318"/>
    <property type="project" value="GO_Central"/>
</dbReference>
<evidence type="ECO:0000256" key="7">
    <source>
        <dbReference type="SAM" id="MobiDB-lite"/>
    </source>
</evidence>
<evidence type="ECO:0000256" key="3">
    <source>
        <dbReference type="ARBA" id="ARBA00006369"/>
    </source>
</evidence>
<keyword evidence="5" id="KW-0690">Ribosome biogenesis</keyword>
<keyword evidence="6" id="KW-0539">Nucleus</keyword>
<dbReference type="KEGG" id="tad:TRIADDRAFT_60181"/>
<evidence type="ECO:0000256" key="1">
    <source>
        <dbReference type="ARBA" id="ARBA00003439"/>
    </source>
</evidence>
<dbReference type="GO" id="GO:0003723">
    <property type="term" value="F:RNA binding"/>
    <property type="evidence" value="ECO:0000318"/>
    <property type="project" value="GO_Central"/>
</dbReference>
<dbReference type="EMBL" id="DS985254">
    <property type="protein sequence ID" value="EDV21298.1"/>
    <property type="molecule type" value="Genomic_DNA"/>
</dbReference>
<dbReference type="eggNOG" id="KOG2971">
    <property type="taxonomic scope" value="Eukaryota"/>
</dbReference>
<dbReference type="Proteomes" id="UP000009022">
    <property type="component" value="Unassembled WGS sequence"/>
</dbReference>
<evidence type="ECO:0000256" key="5">
    <source>
        <dbReference type="ARBA" id="ARBA00022517"/>
    </source>
</evidence>
<dbReference type="GO" id="GO:0019843">
    <property type="term" value="F:rRNA binding"/>
    <property type="evidence" value="ECO:0007669"/>
    <property type="project" value="InterPro"/>
</dbReference>
<dbReference type="CTD" id="6757478"/>
<dbReference type="GO" id="GO:0000027">
    <property type="term" value="P:ribosomal large subunit assembly"/>
    <property type="evidence" value="ECO:0000318"/>
    <property type="project" value="GO_Central"/>
</dbReference>
<gene>
    <name evidence="9" type="ORF">TRIADDRAFT_60181</name>
</gene>
<dbReference type="GO" id="GO:0006364">
    <property type="term" value="P:rRNA processing"/>
    <property type="evidence" value="ECO:0007669"/>
    <property type="project" value="InterPro"/>
</dbReference>
<protein>
    <recommendedName>
        <fullName evidence="4">Ribosome biogenesis protein BRX1 homolog</fullName>
    </recommendedName>
</protein>
<feature type="compositionally biased region" description="Basic and acidic residues" evidence="7">
    <location>
        <begin position="8"/>
        <end position="25"/>
    </location>
</feature>
<dbReference type="PhylomeDB" id="B3S7I8"/>
<dbReference type="InParanoid" id="B3S7I8"/>
<proteinExistence type="inferred from homology"/>
<dbReference type="PANTHER" id="PTHR13634">
    <property type="entry name" value="RIBOSOME BIOGENESIS PROTEIN BRIX"/>
    <property type="match status" value="1"/>
</dbReference>
<comment type="function">
    <text evidence="1">Required for biogenesis of the 60S ribosomal subunit.</text>
</comment>
<dbReference type="FunCoup" id="B3S7I8">
    <property type="interactions" value="1728"/>
</dbReference>
<sequence length="290" mass="33967">MGKKRKENLKQGDPVKKVKRSKEDHAEEQDENKIVQKWTNKQRILIFSARGITYGIRHLMNDLRCLIPHSKSDNKLENRDELRVINEICELKNCTKCLFFQVKKKQDAYLWISNIPHGPSAKFLVENVHTMDELKMTGNCLKGSRPIVSFDKGFSTSPHYSLLQELFTQVFSTPQNHPRSKPFVDHVFSFSLLDERIWFRNYQIVEEDGTLVEIGPRFTLNLIRIFDGSFGGPTLFVNPNYNPPNEYRKILRKQAAMRHHVKAKAKVTSKERKRNREFSVDEVENVFMED</sequence>
<feature type="domain" description="Brix" evidence="8">
    <location>
        <begin position="42"/>
        <end position="231"/>
    </location>
</feature>
<dbReference type="InterPro" id="IPR026532">
    <property type="entry name" value="BRX1"/>
</dbReference>
<dbReference type="GeneID" id="6757478"/>
<evidence type="ECO:0000313" key="10">
    <source>
        <dbReference type="Proteomes" id="UP000009022"/>
    </source>
</evidence>
<dbReference type="Gene3D" id="3.40.50.10480">
    <property type="entry name" value="Probable brix-domain ribosomal biogenesis protein"/>
    <property type="match status" value="1"/>
</dbReference>
<comment type="subcellular location">
    <subcellularLocation>
        <location evidence="2">Nucleus</location>
        <location evidence="2">Nucleolus</location>
    </subcellularLocation>
</comment>
<dbReference type="RefSeq" id="XP_002116265.1">
    <property type="nucleotide sequence ID" value="XM_002116229.1"/>
</dbReference>
<evidence type="ECO:0000256" key="4">
    <source>
        <dbReference type="ARBA" id="ARBA00020522"/>
    </source>
</evidence>
<evidence type="ECO:0000259" key="8">
    <source>
        <dbReference type="PROSITE" id="PS50833"/>
    </source>
</evidence>
<feature type="region of interest" description="Disordered" evidence="7">
    <location>
        <begin position="1"/>
        <end position="31"/>
    </location>
</feature>
<evidence type="ECO:0000256" key="2">
    <source>
        <dbReference type="ARBA" id="ARBA00004604"/>
    </source>
</evidence>
<reference evidence="9 10" key="1">
    <citation type="journal article" date="2008" name="Nature">
        <title>The Trichoplax genome and the nature of placozoans.</title>
        <authorList>
            <person name="Srivastava M."/>
            <person name="Begovic E."/>
            <person name="Chapman J."/>
            <person name="Putnam N.H."/>
            <person name="Hellsten U."/>
            <person name="Kawashima T."/>
            <person name="Kuo A."/>
            <person name="Mitros T."/>
            <person name="Salamov A."/>
            <person name="Carpenter M.L."/>
            <person name="Signorovitch A.Y."/>
            <person name="Moreno M.A."/>
            <person name="Kamm K."/>
            <person name="Grimwood J."/>
            <person name="Schmutz J."/>
            <person name="Shapiro H."/>
            <person name="Grigoriev I.V."/>
            <person name="Buss L.W."/>
            <person name="Schierwater B."/>
            <person name="Dellaporta S.L."/>
            <person name="Rokhsar D.S."/>
        </authorList>
    </citation>
    <scope>NUCLEOTIDE SEQUENCE [LARGE SCALE GENOMIC DNA]</scope>
    <source>
        <strain evidence="9 10">Grell-BS-1999</strain>
    </source>
</reference>